<dbReference type="InterPro" id="IPR036249">
    <property type="entry name" value="Thioredoxin-like_sf"/>
</dbReference>
<dbReference type="OrthoDB" id="1728489at2759"/>
<dbReference type="Gene3D" id="3.40.30.10">
    <property type="entry name" value="Glutaredoxin"/>
    <property type="match status" value="1"/>
</dbReference>
<comment type="caution">
    <text evidence="1">The sequence shown here is derived from an EMBL/GenBank/DDBJ whole genome shotgun (WGS) entry which is preliminary data.</text>
</comment>
<dbReference type="SUPFAM" id="SSF52833">
    <property type="entry name" value="Thioredoxin-like"/>
    <property type="match status" value="1"/>
</dbReference>
<protein>
    <recommendedName>
        <fullName evidence="3">Thioredoxin domain-containing protein</fullName>
    </recommendedName>
</protein>
<organism evidence="1 2">
    <name type="scientific">Acer yangbiense</name>
    <dbReference type="NCBI Taxonomy" id="1000413"/>
    <lineage>
        <taxon>Eukaryota</taxon>
        <taxon>Viridiplantae</taxon>
        <taxon>Streptophyta</taxon>
        <taxon>Embryophyta</taxon>
        <taxon>Tracheophyta</taxon>
        <taxon>Spermatophyta</taxon>
        <taxon>Magnoliopsida</taxon>
        <taxon>eudicotyledons</taxon>
        <taxon>Gunneridae</taxon>
        <taxon>Pentapetalae</taxon>
        <taxon>rosids</taxon>
        <taxon>malvids</taxon>
        <taxon>Sapindales</taxon>
        <taxon>Sapindaceae</taxon>
        <taxon>Hippocastanoideae</taxon>
        <taxon>Acereae</taxon>
        <taxon>Acer</taxon>
    </lineage>
</organism>
<gene>
    <name evidence="1" type="ORF">EZV62_003972</name>
</gene>
<evidence type="ECO:0000313" key="1">
    <source>
        <dbReference type="EMBL" id="TXG69037.1"/>
    </source>
</evidence>
<accession>A0A5C7II78</accession>
<reference evidence="2" key="1">
    <citation type="journal article" date="2019" name="Gigascience">
        <title>De novo genome assembly of the endangered Acer yangbiense, a plant species with extremely small populations endemic to Yunnan Province, China.</title>
        <authorList>
            <person name="Yang J."/>
            <person name="Wariss H.M."/>
            <person name="Tao L."/>
            <person name="Zhang R."/>
            <person name="Yun Q."/>
            <person name="Hollingsworth P."/>
            <person name="Dao Z."/>
            <person name="Luo G."/>
            <person name="Guo H."/>
            <person name="Ma Y."/>
            <person name="Sun W."/>
        </authorList>
    </citation>
    <scope>NUCLEOTIDE SEQUENCE [LARGE SCALE GENOMIC DNA]</scope>
    <source>
        <strain evidence="2">cv. Malutang</strain>
    </source>
</reference>
<proteinExistence type="predicted"/>
<keyword evidence="2" id="KW-1185">Reference proteome</keyword>
<evidence type="ECO:0008006" key="3">
    <source>
        <dbReference type="Google" id="ProtNLM"/>
    </source>
</evidence>
<evidence type="ECO:0000313" key="2">
    <source>
        <dbReference type="Proteomes" id="UP000323000"/>
    </source>
</evidence>
<dbReference type="AlphaFoldDB" id="A0A5C7II78"/>
<sequence length="75" mass="8493">MAKRDADRHTKAASMLDIKGFPTLLLFVNGSSQPYTGGFSTFCKNLTYVVCHWFNLTLMPYVDFEESQIAVAKRL</sequence>
<dbReference type="EMBL" id="VAHF01000002">
    <property type="protein sequence ID" value="TXG69037.1"/>
    <property type="molecule type" value="Genomic_DNA"/>
</dbReference>
<dbReference type="Proteomes" id="UP000323000">
    <property type="component" value="Chromosome 2"/>
</dbReference>
<name>A0A5C7II78_9ROSI</name>